<feature type="domain" description="PoNi C-terminal" evidence="2">
    <location>
        <begin position="154"/>
        <end position="256"/>
    </location>
</feature>
<dbReference type="EMBL" id="JAUJRV010000012">
    <property type="protein sequence ID" value="MDN7796622.1"/>
    <property type="molecule type" value="Genomic_DNA"/>
</dbReference>
<gene>
    <name evidence="3" type="ORF">QZM33_16935</name>
</gene>
<reference evidence="3" key="1">
    <citation type="submission" date="2023-07" db="EMBL/GenBank/DDBJ databases">
        <title>A collection of bacterial strains from the Burkholderia cepacia Research Laboratory and Repository.</title>
        <authorList>
            <person name="Lipuma J."/>
            <person name="Spilker T."/>
            <person name="Caverly L."/>
        </authorList>
    </citation>
    <scope>NUCLEOTIDE SEQUENCE</scope>
    <source>
        <strain evidence="3">AU44268</strain>
    </source>
</reference>
<sequence>MTDFNKIRRQKFLDEGKFKSHEYRFKRTIQLYLEALSSNDVMAESAPSALRWDVASNSLELLLLYYTAGYPIEDLRAQLPEIMERFDTYINLEILPRNKNPPENTADTLEITQLDAYVYVFWLLALCKLLGYSEFIPTVMRWVDKTYKYNRGRDGLFENVVQALTGTHVEAPRVVLHAVPYRPLASATVRAPEERPALVKEFVEGWYKGMKPTYWHGAHTGGLYFGYWCLEAALVTVLWDIDDSSYRDHLVYPKDLVDFARQQHAVAHVDATDKPHISRQTGERCPYSGRWGVLESPGAFAQERMFKEGDVFPAAIGRDGQEGPVTWVVLMREDGGPTRVE</sequence>
<dbReference type="SUPFAM" id="SSF140731">
    <property type="entry name" value="PA2201 C-terminal domain-like"/>
    <property type="match status" value="1"/>
</dbReference>
<evidence type="ECO:0000259" key="2">
    <source>
        <dbReference type="Pfam" id="PF08929"/>
    </source>
</evidence>
<dbReference type="InterPro" id="IPR015024">
    <property type="entry name" value="PoNi_N"/>
</dbReference>
<dbReference type="InterPro" id="IPR015025">
    <property type="entry name" value="PoNi_C"/>
</dbReference>
<dbReference type="Pfam" id="PF08928">
    <property type="entry name" value="PoNi_N"/>
    <property type="match status" value="1"/>
</dbReference>
<evidence type="ECO:0000313" key="4">
    <source>
        <dbReference type="Proteomes" id="UP001171620"/>
    </source>
</evidence>
<evidence type="ECO:0000313" key="3">
    <source>
        <dbReference type="EMBL" id="MDN7796622.1"/>
    </source>
</evidence>
<protein>
    <submittedName>
        <fullName evidence="3">DUF1911 domain-containing protein</fullName>
    </submittedName>
</protein>
<dbReference type="Proteomes" id="UP001171620">
    <property type="component" value="Unassembled WGS sequence"/>
</dbReference>
<proteinExistence type="predicted"/>
<feature type="domain" description="PoNi N-terminal" evidence="1">
    <location>
        <begin position="46"/>
        <end position="134"/>
    </location>
</feature>
<accession>A0AAW7T326</accession>
<dbReference type="Pfam" id="PF08929">
    <property type="entry name" value="PoNi_C"/>
    <property type="match status" value="1"/>
</dbReference>
<dbReference type="RefSeq" id="WP_301788652.1">
    <property type="nucleotide sequence ID" value="NZ_JAUJRV010000012.1"/>
</dbReference>
<comment type="caution">
    <text evidence="3">The sequence shown here is derived from an EMBL/GenBank/DDBJ whole genome shotgun (WGS) entry which is preliminary data.</text>
</comment>
<organism evidence="3 4">
    <name type="scientific">Burkholderia vietnamiensis</name>
    <dbReference type="NCBI Taxonomy" id="60552"/>
    <lineage>
        <taxon>Bacteria</taxon>
        <taxon>Pseudomonadati</taxon>
        <taxon>Pseudomonadota</taxon>
        <taxon>Betaproteobacteria</taxon>
        <taxon>Burkholderiales</taxon>
        <taxon>Burkholderiaceae</taxon>
        <taxon>Burkholderia</taxon>
        <taxon>Burkholderia cepacia complex</taxon>
    </lineage>
</organism>
<dbReference type="InterPro" id="IPR028983">
    <property type="entry name" value="PA2201-like_C"/>
</dbReference>
<dbReference type="AlphaFoldDB" id="A0AAW7T326"/>
<dbReference type="Gene3D" id="1.10.3920.10">
    <property type="entry name" value="PA2201 C-terminal domain-like"/>
    <property type="match status" value="1"/>
</dbReference>
<evidence type="ECO:0000259" key="1">
    <source>
        <dbReference type="Pfam" id="PF08928"/>
    </source>
</evidence>
<name>A0AAW7T326_BURVI</name>